<dbReference type="Proteomes" id="UP000283700">
    <property type="component" value="Unassembled WGS sequence"/>
</dbReference>
<evidence type="ECO:0000313" key="8">
    <source>
        <dbReference type="Proteomes" id="UP000284621"/>
    </source>
</evidence>
<dbReference type="EMBL" id="QSID01000021">
    <property type="protein sequence ID" value="RHC60406.1"/>
    <property type="molecule type" value="Genomic_DNA"/>
</dbReference>
<evidence type="ECO:0000313" key="5">
    <source>
        <dbReference type="EMBL" id="RHN07547.1"/>
    </source>
</evidence>
<gene>
    <name evidence="4" type="ORF">DW068_11595</name>
    <name evidence="3" type="ORF">DW833_14350</name>
    <name evidence="2" type="ORF">DW972_08570</name>
    <name evidence="5" type="ORF">DWZ29_15265</name>
</gene>
<dbReference type="Proteomes" id="UP000286561">
    <property type="component" value="Unassembled WGS sequence"/>
</dbReference>
<accession>A0A413PXA3</accession>
<sequence length="93" mass="11049">MNIAKAYLSNDKDMIKFQYGDKIIRFRGPYSLEKFTSVKEWDNGYLVVMAKYQHNKDPEEEYIDLIPILRDLYIDAAHFLKPIKEVRLAYGQN</sequence>
<dbReference type="InterPro" id="IPR056141">
    <property type="entry name" value="DUF7724"/>
</dbReference>
<dbReference type="AlphaFoldDB" id="A0A413PXA3"/>
<dbReference type="EMBL" id="QSEP01000048">
    <property type="protein sequence ID" value="RGZ82453.1"/>
    <property type="molecule type" value="Genomic_DNA"/>
</dbReference>
<dbReference type="Proteomes" id="UP000284621">
    <property type="component" value="Unassembled WGS sequence"/>
</dbReference>
<dbReference type="RefSeq" id="WP_118314862.1">
    <property type="nucleotide sequence ID" value="NZ_CABJFJ010000021.1"/>
</dbReference>
<protein>
    <recommendedName>
        <fullName evidence="1">DUF7724 domain-containing protein</fullName>
    </recommendedName>
</protein>
<evidence type="ECO:0000313" key="2">
    <source>
        <dbReference type="EMBL" id="RGZ82453.1"/>
    </source>
</evidence>
<evidence type="ECO:0000313" key="6">
    <source>
        <dbReference type="Proteomes" id="UP000283497"/>
    </source>
</evidence>
<organism evidence="2 9">
    <name type="scientific">Anaerobutyricum hallii</name>
    <dbReference type="NCBI Taxonomy" id="39488"/>
    <lineage>
        <taxon>Bacteria</taxon>
        <taxon>Bacillati</taxon>
        <taxon>Bacillota</taxon>
        <taxon>Clostridia</taxon>
        <taxon>Lachnospirales</taxon>
        <taxon>Lachnospiraceae</taxon>
        <taxon>Anaerobutyricum</taxon>
    </lineage>
</organism>
<evidence type="ECO:0000313" key="9">
    <source>
        <dbReference type="Proteomes" id="UP000286561"/>
    </source>
</evidence>
<comment type="caution">
    <text evidence="2">The sequence shown here is derived from an EMBL/GenBank/DDBJ whole genome shotgun (WGS) entry which is preliminary data.</text>
</comment>
<feature type="domain" description="DUF7724" evidence="1">
    <location>
        <begin position="5"/>
        <end position="90"/>
    </location>
</feature>
<name>A0A413PXA3_9FIRM</name>
<reference evidence="6 7" key="1">
    <citation type="submission" date="2018-08" db="EMBL/GenBank/DDBJ databases">
        <title>A genome reference for cultivated species of the human gut microbiota.</title>
        <authorList>
            <person name="Zou Y."/>
            <person name="Xue W."/>
            <person name="Luo G."/>
        </authorList>
    </citation>
    <scope>NUCLEOTIDE SEQUENCE [LARGE SCALE GENOMIC DNA]</scope>
    <source>
        <strain evidence="5 7">AF31-17AC</strain>
        <strain evidence="4 6">AF45-14BH</strain>
        <strain evidence="3 8">AM34-3LB</strain>
        <strain evidence="2 9">AM48-23BH</strain>
    </source>
</reference>
<evidence type="ECO:0000259" key="1">
    <source>
        <dbReference type="Pfam" id="PF24849"/>
    </source>
</evidence>
<dbReference type="Proteomes" id="UP000283497">
    <property type="component" value="Unassembled WGS sequence"/>
</dbReference>
<proteinExistence type="predicted"/>
<evidence type="ECO:0000313" key="7">
    <source>
        <dbReference type="Proteomes" id="UP000283700"/>
    </source>
</evidence>
<keyword evidence="8" id="KW-1185">Reference proteome</keyword>
<dbReference type="EMBL" id="QRNJ01000046">
    <property type="protein sequence ID" value="RHK37355.1"/>
    <property type="molecule type" value="Genomic_DNA"/>
</dbReference>
<dbReference type="EMBL" id="QRQO01000068">
    <property type="protein sequence ID" value="RHN07547.1"/>
    <property type="molecule type" value="Genomic_DNA"/>
</dbReference>
<evidence type="ECO:0000313" key="4">
    <source>
        <dbReference type="EMBL" id="RHK37355.1"/>
    </source>
</evidence>
<evidence type="ECO:0000313" key="3">
    <source>
        <dbReference type="EMBL" id="RHC60406.1"/>
    </source>
</evidence>
<dbReference type="Pfam" id="PF24849">
    <property type="entry name" value="DUF7724"/>
    <property type="match status" value="1"/>
</dbReference>